<comment type="caution">
    <text evidence="1">The sequence shown here is derived from an EMBL/GenBank/DDBJ whole genome shotgun (WGS) entry which is preliminary data.</text>
</comment>
<dbReference type="EMBL" id="BMZC01000005">
    <property type="protein sequence ID" value="GGZ63421.1"/>
    <property type="molecule type" value="Genomic_DNA"/>
</dbReference>
<gene>
    <name evidence="1" type="ORF">GCM10011274_21940</name>
</gene>
<accession>A0A8H9ICR7</accession>
<dbReference type="AlphaFoldDB" id="A0A8H9ICR7"/>
<evidence type="ECO:0000313" key="2">
    <source>
        <dbReference type="Proteomes" id="UP000622604"/>
    </source>
</evidence>
<proteinExistence type="predicted"/>
<reference evidence="1" key="2">
    <citation type="submission" date="2020-09" db="EMBL/GenBank/DDBJ databases">
        <authorList>
            <person name="Sun Q."/>
            <person name="Kim S."/>
        </authorList>
    </citation>
    <scope>NUCLEOTIDE SEQUENCE</scope>
    <source>
        <strain evidence="1">KCTC 32337</strain>
    </source>
</reference>
<organism evidence="1 2">
    <name type="scientific">Paraglaciecola chathamensis</name>
    <dbReference type="NCBI Taxonomy" id="368405"/>
    <lineage>
        <taxon>Bacteria</taxon>
        <taxon>Pseudomonadati</taxon>
        <taxon>Pseudomonadota</taxon>
        <taxon>Gammaproteobacteria</taxon>
        <taxon>Alteromonadales</taxon>
        <taxon>Alteromonadaceae</taxon>
        <taxon>Paraglaciecola</taxon>
    </lineage>
</organism>
<evidence type="ECO:0000313" key="1">
    <source>
        <dbReference type="EMBL" id="GGZ63421.1"/>
    </source>
</evidence>
<protein>
    <submittedName>
        <fullName evidence="1">Uncharacterized protein</fullName>
    </submittedName>
</protein>
<sequence>MFSQADLLVFTVPIQGINAMQIQPSKTSLFDYLNNTSDADAALQSVVDAQKNNIYAGLAEVENNLATGNVDDALERLKSGENGINLQTLNNMLSFNMRGVTEDLTDLAKDLGLTFDVKLAQEDGAWVVSSEHDPEHKGLAQLQQYLDRNPKLQSKLDDLNALSEFYELGQSQEYAKELQAADVHEDDVVTYLTQSREYLFSLDSFYLSDAGLSIASRGESEGLFEQVKTTLGLVSEED</sequence>
<dbReference type="Proteomes" id="UP000622604">
    <property type="component" value="Unassembled WGS sequence"/>
</dbReference>
<name>A0A8H9ICR7_9ALTE</name>
<reference evidence="1" key="1">
    <citation type="journal article" date="2014" name="Int. J. Syst. Evol. Microbiol.">
        <title>Complete genome sequence of Corynebacterium casei LMG S-19264T (=DSM 44701T), isolated from a smear-ripened cheese.</title>
        <authorList>
            <consortium name="US DOE Joint Genome Institute (JGI-PGF)"/>
            <person name="Walter F."/>
            <person name="Albersmeier A."/>
            <person name="Kalinowski J."/>
            <person name="Ruckert C."/>
        </authorList>
    </citation>
    <scope>NUCLEOTIDE SEQUENCE</scope>
    <source>
        <strain evidence="1">KCTC 32337</strain>
    </source>
</reference>